<dbReference type="PANTHER" id="PTHR46839">
    <property type="entry name" value="SUSHI DOMAIN-CONTAINING PROTEIN 6"/>
    <property type="match status" value="1"/>
</dbReference>
<evidence type="ECO:0000313" key="7">
    <source>
        <dbReference type="Proteomes" id="UP001148838"/>
    </source>
</evidence>
<dbReference type="Pfam" id="PF00084">
    <property type="entry name" value="Sushi"/>
    <property type="match status" value="3"/>
</dbReference>
<feature type="non-terminal residue" evidence="6">
    <location>
        <position position="402"/>
    </location>
</feature>
<dbReference type="PROSITE" id="PS00022">
    <property type="entry name" value="EGF_1"/>
    <property type="match status" value="1"/>
</dbReference>
<proteinExistence type="predicted"/>
<accession>A0ABQ8TTP8</accession>
<evidence type="ECO:0000256" key="1">
    <source>
        <dbReference type="ARBA" id="ARBA00023157"/>
    </source>
</evidence>
<comment type="caution">
    <text evidence="6">The sequence shown here is derived from an EMBL/GenBank/DDBJ whole genome shotgun (WGS) entry which is preliminary data.</text>
</comment>
<dbReference type="InterPro" id="IPR035976">
    <property type="entry name" value="Sushi/SCR/CCP_sf"/>
</dbReference>
<feature type="domain" description="Sushi" evidence="5">
    <location>
        <begin position="92"/>
        <end position="155"/>
    </location>
</feature>
<dbReference type="PANTHER" id="PTHR46839:SF2">
    <property type="entry name" value="SUSHI DOMAIN-CONTAINING PROTEIN 6"/>
    <property type="match status" value="1"/>
</dbReference>
<dbReference type="Proteomes" id="UP001148838">
    <property type="component" value="Unassembled WGS sequence"/>
</dbReference>
<name>A0ABQ8TTP8_PERAM</name>
<evidence type="ECO:0000313" key="6">
    <source>
        <dbReference type="EMBL" id="KAJ4449045.1"/>
    </source>
</evidence>
<dbReference type="PROSITE" id="PS01186">
    <property type="entry name" value="EGF_2"/>
    <property type="match status" value="1"/>
</dbReference>
<dbReference type="SUPFAM" id="SSF57196">
    <property type="entry name" value="EGF/Laminin"/>
    <property type="match status" value="2"/>
</dbReference>
<dbReference type="InterPro" id="IPR000742">
    <property type="entry name" value="EGF"/>
</dbReference>
<feature type="domain" description="EGF-like" evidence="4">
    <location>
        <begin position="363"/>
        <end position="399"/>
    </location>
</feature>
<dbReference type="PROSITE" id="PS50923">
    <property type="entry name" value="SUSHI"/>
    <property type="match status" value="3"/>
</dbReference>
<feature type="domain" description="Sushi" evidence="5">
    <location>
        <begin position="237"/>
        <end position="300"/>
    </location>
</feature>
<reference evidence="6 7" key="1">
    <citation type="journal article" date="2022" name="Allergy">
        <title>Genome assembly and annotation of Periplaneta americana reveal a comprehensive cockroach allergen profile.</title>
        <authorList>
            <person name="Wang L."/>
            <person name="Xiong Q."/>
            <person name="Saelim N."/>
            <person name="Wang L."/>
            <person name="Nong W."/>
            <person name="Wan A.T."/>
            <person name="Shi M."/>
            <person name="Liu X."/>
            <person name="Cao Q."/>
            <person name="Hui J.H.L."/>
            <person name="Sookrung N."/>
            <person name="Leung T.F."/>
            <person name="Tungtrongchitr A."/>
            <person name="Tsui S.K.W."/>
        </authorList>
    </citation>
    <scope>NUCLEOTIDE SEQUENCE [LARGE SCALE GENOMIC DNA]</scope>
    <source>
        <strain evidence="6">PWHHKU_190912</strain>
    </source>
</reference>
<dbReference type="Pfam" id="PF00008">
    <property type="entry name" value="EGF"/>
    <property type="match status" value="2"/>
</dbReference>
<dbReference type="CDD" id="cd00033">
    <property type="entry name" value="CCP"/>
    <property type="match status" value="3"/>
</dbReference>
<dbReference type="SMART" id="SM00032">
    <property type="entry name" value="CCP"/>
    <property type="match status" value="3"/>
</dbReference>
<dbReference type="InterPro" id="IPR042866">
    <property type="entry name" value="SUSD6"/>
</dbReference>
<dbReference type="SUPFAM" id="SSF57535">
    <property type="entry name" value="Complement control module/SCR domain"/>
    <property type="match status" value="3"/>
</dbReference>
<protein>
    <submittedName>
        <fullName evidence="6">Uncharacterized protein</fullName>
    </submittedName>
</protein>
<keyword evidence="1 2" id="KW-1015">Disulfide bond</keyword>
<evidence type="ECO:0000256" key="3">
    <source>
        <dbReference type="PROSITE-ProRule" id="PRU00302"/>
    </source>
</evidence>
<feature type="domain" description="EGF-like" evidence="4">
    <location>
        <begin position="324"/>
        <end position="360"/>
    </location>
</feature>
<dbReference type="SMART" id="SM00181">
    <property type="entry name" value="EGF"/>
    <property type="match status" value="3"/>
</dbReference>
<keyword evidence="7" id="KW-1185">Reference proteome</keyword>
<dbReference type="Gene3D" id="2.10.25.10">
    <property type="entry name" value="Laminin"/>
    <property type="match status" value="2"/>
</dbReference>
<dbReference type="CDD" id="cd00054">
    <property type="entry name" value="EGF_CA"/>
    <property type="match status" value="1"/>
</dbReference>
<dbReference type="Gene3D" id="2.10.70.10">
    <property type="entry name" value="Complement Module, domain 1"/>
    <property type="match status" value="3"/>
</dbReference>
<feature type="disulfide bond" evidence="2">
    <location>
        <begin position="389"/>
        <end position="398"/>
    </location>
</feature>
<organism evidence="6 7">
    <name type="scientific">Periplaneta americana</name>
    <name type="common">American cockroach</name>
    <name type="synonym">Blatta americana</name>
    <dbReference type="NCBI Taxonomy" id="6978"/>
    <lineage>
        <taxon>Eukaryota</taxon>
        <taxon>Metazoa</taxon>
        <taxon>Ecdysozoa</taxon>
        <taxon>Arthropoda</taxon>
        <taxon>Hexapoda</taxon>
        <taxon>Insecta</taxon>
        <taxon>Pterygota</taxon>
        <taxon>Neoptera</taxon>
        <taxon>Polyneoptera</taxon>
        <taxon>Dictyoptera</taxon>
        <taxon>Blattodea</taxon>
        <taxon>Blattoidea</taxon>
        <taxon>Blattidae</taxon>
        <taxon>Blattinae</taxon>
        <taxon>Periplaneta</taxon>
    </lineage>
</organism>
<dbReference type="PROSITE" id="PS50026">
    <property type="entry name" value="EGF_3"/>
    <property type="match status" value="3"/>
</dbReference>
<evidence type="ECO:0000256" key="2">
    <source>
        <dbReference type="PROSITE-ProRule" id="PRU00076"/>
    </source>
</evidence>
<dbReference type="InterPro" id="IPR000436">
    <property type="entry name" value="Sushi_SCR_CCP_dom"/>
</dbReference>
<sequence length="402" mass="44089">MCFCEANLITNLYYYFTVRKCPPLHLPQHAHVRCSLNNAWGSRCQLTCSPGHQLVGHDVTECGDKMKWTNPMPRCVAVKGCPLPMSPEHGRLSCETPGSGEGTEVVSSGDLLEEGTICRYDCDPGYFVPQSQLHLSVIRCRSHSWNSTTDPSCQSEAGSLPSLVLADAEYRHPLRHHRKRAPCWANPCQGGGTCLNGPHPSRPMLCICPPDREDKCDDVLAAVKGCPLPMSPEHGRLSCETPGSGEGTEVVSSGDLLEEGTICRYDCDPGYFVPQSQLHLSVIRCRSHSWNSTTDPSCQSEAGSLPSLVLADAEYRHPLRHHRKRAPCWANPCQGGGTCLNGPHPSRPMLCICPPDREGEFCERAKCQDEMCENGGRCMVLGDRAVCYCPPGFTGPKCQHMQ</sequence>
<dbReference type="EMBL" id="JAJSOF020000003">
    <property type="protein sequence ID" value="KAJ4449045.1"/>
    <property type="molecule type" value="Genomic_DNA"/>
</dbReference>
<feature type="domain" description="EGF-like" evidence="4">
    <location>
        <begin position="179"/>
        <end position="217"/>
    </location>
</feature>
<evidence type="ECO:0000259" key="5">
    <source>
        <dbReference type="PROSITE" id="PS50923"/>
    </source>
</evidence>
<feature type="domain" description="Sushi" evidence="5">
    <location>
        <begin position="19"/>
        <end position="77"/>
    </location>
</feature>
<feature type="disulfide bond" evidence="3">
    <location>
        <begin position="48"/>
        <end position="75"/>
    </location>
</feature>
<evidence type="ECO:0000259" key="4">
    <source>
        <dbReference type="PROSITE" id="PS50026"/>
    </source>
</evidence>
<keyword evidence="2" id="KW-0245">EGF-like domain</keyword>
<gene>
    <name evidence="6" type="ORF">ANN_00439</name>
</gene>
<keyword evidence="3" id="KW-0768">Sushi</keyword>
<comment type="caution">
    <text evidence="2">Lacks conserved residue(s) required for the propagation of feature annotation.</text>
</comment>